<dbReference type="PROSITE" id="PS50850">
    <property type="entry name" value="MFS"/>
    <property type="match status" value="1"/>
</dbReference>
<keyword evidence="4 6" id="KW-0472">Membrane</keyword>
<dbReference type="Gene3D" id="1.20.1250.20">
    <property type="entry name" value="MFS general substrate transporter like domains"/>
    <property type="match status" value="1"/>
</dbReference>
<protein>
    <recommendedName>
        <fullName evidence="7">Major facilitator superfamily (MFS) profile domain-containing protein</fullName>
    </recommendedName>
</protein>
<evidence type="ECO:0000313" key="8">
    <source>
        <dbReference type="EMBL" id="KAG4424305.1"/>
    </source>
</evidence>
<accession>A0A8H7WGB2</accession>
<evidence type="ECO:0000256" key="2">
    <source>
        <dbReference type="ARBA" id="ARBA00022692"/>
    </source>
</evidence>
<dbReference type="PANTHER" id="PTHR23502:SF74">
    <property type="entry name" value="MAJOR FACILITATOR SUPERFAMILY (MFS) PROFILE DOMAIN-CONTAINING PROTEIN"/>
    <property type="match status" value="1"/>
</dbReference>
<name>A0A8H7WGB2_9HELO</name>
<evidence type="ECO:0000256" key="5">
    <source>
        <dbReference type="SAM" id="MobiDB-lite"/>
    </source>
</evidence>
<evidence type="ECO:0000256" key="1">
    <source>
        <dbReference type="ARBA" id="ARBA00004141"/>
    </source>
</evidence>
<dbReference type="GO" id="GO:0022857">
    <property type="term" value="F:transmembrane transporter activity"/>
    <property type="evidence" value="ECO:0007669"/>
    <property type="project" value="InterPro"/>
</dbReference>
<keyword evidence="3 6" id="KW-1133">Transmembrane helix</keyword>
<feature type="transmembrane region" description="Helical" evidence="6">
    <location>
        <begin position="39"/>
        <end position="60"/>
    </location>
</feature>
<keyword evidence="9" id="KW-1185">Reference proteome</keyword>
<feature type="transmembrane region" description="Helical" evidence="6">
    <location>
        <begin position="113"/>
        <end position="132"/>
    </location>
</feature>
<feature type="domain" description="Major facilitator superfamily (MFS) profile" evidence="7">
    <location>
        <begin position="40"/>
        <end position="433"/>
    </location>
</feature>
<evidence type="ECO:0000256" key="6">
    <source>
        <dbReference type="SAM" id="Phobius"/>
    </source>
</evidence>
<dbReference type="OrthoDB" id="5141738at2759"/>
<dbReference type="Pfam" id="PF07690">
    <property type="entry name" value="MFS_1"/>
    <property type="match status" value="1"/>
</dbReference>
<dbReference type="AlphaFoldDB" id="A0A8H7WGB2"/>
<feature type="transmembrane region" description="Helical" evidence="6">
    <location>
        <begin position="311"/>
        <end position="330"/>
    </location>
</feature>
<gene>
    <name evidence="8" type="ORF">IFR04_002546</name>
</gene>
<dbReference type="SUPFAM" id="SSF103473">
    <property type="entry name" value="MFS general substrate transporter"/>
    <property type="match status" value="1"/>
</dbReference>
<keyword evidence="2 6" id="KW-0812">Transmembrane</keyword>
<feature type="region of interest" description="Disordered" evidence="5">
    <location>
        <begin position="1"/>
        <end position="31"/>
    </location>
</feature>
<feature type="transmembrane region" description="Helical" evidence="6">
    <location>
        <begin position="272"/>
        <end position="291"/>
    </location>
</feature>
<dbReference type="Proteomes" id="UP000664132">
    <property type="component" value="Unassembled WGS sequence"/>
</dbReference>
<proteinExistence type="predicted"/>
<reference evidence="8" key="1">
    <citation type="submission" date="2021-02" db="EMBL/GenBank/DDBJ databases">
        <title>Genome sequence Cadophora malorum strain M34.</title>
        <authorList>
            <person name="Stefanovic E."/>
            <person name="Vu D."/>
            <person name="Scully C."/>
            <person name="Dijksterhuis J."/>
            <person name="Roader J."/>
            <person name="Houbraken J."/>
        </authorList>
    </citation>
    <scope>NUCLEOTIDE SEQUENCE</scope>
    <source>
        <strain evidence="8">M34</strain>
    </source>
</reference>
<evidence type="ECO:0000256" key="4">
    <source>
        <dbReference type="ARBA" id="ARBA00023136"/>
    </source>
</evidence>
<evidence type="ECO:0000313" key="9">
    <source>
        <dbReference type="Proteomes" id="UP000664132"/>
    </source>
</evidence>
<dbReference type="InterPro" id="IPR011701">
    <property type="entry name" value="MFS"/>
</dbReference>
<evidence type="ECO:0000259" key="7">
    <source>
        <dbReference type="PROSITE" id="PS50850"/>
    </source>
</evidence>
<feature type="transmembrane region" description="Helical" evidence="6">
    <location>
        <begin position="197"/>
        <end position="217"/>
    </location>
</feature>
<organism evidence="8 9">
    <name type="scientific">Cadophora malorum</name>
    <dbReference type="NCBI Taxonomy" id="108018"/>
    <lineage>
        <taxon>Eukaryota</taxon>
        <taxon>Fungi</taxon>
        <taxon>Dikarya</taxon>
        <taxon>Ascomycota</taxon>
        <taxon>Pezizomycotina</taxon>
        <taxon>Leotiomycetes</taxon>
        <taxon>Helotiales</taxon>
        <taxon>Ploettnerulaceae</taxon>
        <taxon>Cadophora</taxon>
    </lineage>
</organism>
<dbReference type="InterPro" id="IPR036259">
    <property type="entry name" value="MFS_trans_sf"/>
</dbReference>
<comment type="caution">
    <text evidence="8">The sequence shown here is derived from an EMBL/GenBank/DDBJ whole genome shotgun (WGS) entry which is preliminary data.</text>
</comment>
<feature type="transmembrane region" description="Helical" evidence="6">
    <location>
        <begin position="363"/>
        <end position="385"/>
    </location>
</feature>
<feature type="compositionally biased region" description="Polar residues" evidence="5">
    <location>
        <begin position="9"/>
        <end position="31"/>
    </location>
</feature>
<sequence>MPEKDDTESVSSDKNNDSLQTFDNEPSVNPESWSSARKIWILTINFALVANATNGTSLASGGAKTTLEHFSIQYAYGWRVLPISTYLIGYSIGSVLFAPLSETYGRRPVNLRTTWGFTFGMLACTISPNWMVFNIARFVTGIFAAGPSSTAGGICADLYSEDIRRGHALLGYNMATQIEAAIGPIISGWAAMHSWNLPFWVGGAMGAACFGVVALGMPETNHNIILDSRAREIQTAQHTSTHRSPLQGNDFNWKEFATKVIVRPLTLLREPIVLFSCLYTAFQYAVFKVFLQSYPIIFESIYSFNTGQEGLTFIGFGIGVLLAVPAQYSFDQHIPACCLTRQSMDQASCLYSSAWTSRSSIHWIWPTLAGIPYGLGYVLYLNALLNYMVDSYTIYKFSANSGSSITRQMMGAMLPFAAVPMYRTLDLQWTSSL</sequence>
<dbReference type="EMBL" id="JAFJYH010000022">
    <property type="protein sequence ID" value="KAG4424305.1"/>
    <property type="molecule type" value="Genomic_DNA"/>
</dbReference>
<dbReference type="PANTHER" id="PTHR23502">
    <property type="entry name" value="MAJOR FACILITATOR SUPERFAMILY"/>
    <property type="match status" value="1"/>
</dbReference>
<dbReference type="GO" id="GO:0005886">
    <property type="term" value="C:plasma membrane"/>
    <property type="evidence" value="ECO:0007669"/>
    <property type="project" value="TreeGrafter"/>
</dbReference>
<comment type="subcellular location">
    <subcellularLocation>
        <location evidence="1">Membrane</location>
        <topology evidence="1">Multi-pass membrane protein</topology>
    </subcellularLocation>
</comment>
<dbReference type="InterPro" id="IPR020846">
    <property type="entry name" value="MFS_dom"/>
</dbReference>
<feature type="transmembrane region" description="Helical" evidence="6">
    <location>
        <begin position="80"/>
        <end position="101"/>
    </location>
</feature>
<evidence type="ECO:0000256" key="3">
    <source>
        <dbReference type="ARBA" id="ARBA00022989"/>
    </source>
</evidence>